<evidence type="ECO:0000313" key="6">
    <source>
        <dbReference type="EMBL" id="EEH34236.2"/>
    </source>
</evidence>
<dbReference type="OrthoDB" id="5835829at2759"/>
<dbReference type="InterPro" id="IPR050426">
    <property type="entry name" value="Glycosyltransferase_28"/>
</dbReference>
<sequence length="1129" mass="122662">MSSQPTSVSHHPEITHTPSGITQPEELQHPAYDERCGQIDFKQSGFDTNAEVADDGRINININEHGRRLSQFLNPVFVAQSSHTHHVQTSLARIDQGLPAPRLNIVIHIVGSRGDVQPFVALGRELKHIYGHRVRLATHPNFREFVQEHDLEFFSIGGDPAELMAFMVKNPGLMPGFDAMRNGDIGKRRKEIAEIISGCWRSCFEAGDGTGVPVTDANLDATQIESEKPFVAHAIIANPPSFAHIHCAEKLGIPLHLMFTMPWSPTQAFHHPLANIQFSNAKVGVANFVSYALVELMTWQGLGDVINRFRERSLGLEPMSIMSAPGVLPRLRIPYTFCWSPALIPKPKDWGPHIDVSGFFFLPLASTYTPPNDLAEFLAAGPPPVYIGFGSIVVENPNAMTELIFDAIKLTGRRALVSKGWGGFDAEEIRIPEGIFMIGNCPHDWLFKRVSCVVHHGGAGTTAAGIYLGKPTVVVPFFGDQPFWGSMVAKAGAGPKPIPHKELTTTNLATAIIAALEPGAKCQAEELGTRIRHENGVAEGTKSFHKQLHVNSLRCMLIPSRPAEWFVKHTNIRLSSLAVTTLANEGILDLSDLKLYRPREYDTEPGPRDPITGGATALIETLGDFTVGFADIPAEILKAVTRPRAKGKSKSGSNSPKMAAQRFSTKATSPLVEASTATLSTTETASDSGTVVAVGEESPENGNGLTSNSACPERETSIGEAKSHSISAADIISAGHAATKFINLGLKSPMSFTLGISKGFHNAPKLYGDKTVREPPKVTGFHSGIRAAGKELGYGLYDGITGLVTQPLARRKDGVGGVMKGFGKGIGGLILKPGAGSYRFLKFLDGSDSDSSSAGFFAVTGYTMSGVYKEIQKRLGSSVENYIIACRSIEGYEEWSRSTKVERDTVIQSWYSLSDNPAVKGRKSTFSSESKTLSRRIFDPSHLSLHTWEATRDSTSSGDENLPSEGLFQRSRSTRQKKRHSIHQIIYRLHRDLSPSVSGEIEKAILDSVKQSSTGNSEDDKMIERAIRASIAELQAAEADGKDEQEAYARAISASIEEASLVRQDQAHGNDLRDTRHGVTNLDGSSTADPSRHDTYCDADSDLERTEKLRRAIAESLNMETGGHSIPMI</sequence>
<protein>
    <submittedName>
        <fullName evidence="6">Uncharacterized protein</fullName>
    </submittedName>
</protein>
<feature type="region of interest" description="Disordered" evidence="3">
    <location>
        <begin position="1063"/>
        <end position="1098"/>
    </location>
</feature>
<dbReference type="FunFam" id="3.40.50.2000:FF:000009">
    <property type="entry name" value="Sterol 3-beta-glucosyltransferase UGT80A2"/>
    <property type="match status" value="1"/>
</dbReference>
<keyword evidence="1" id="KW-0808">Transferase</keyword>
<evidence type="ECO:0000259" key="5">
    <source>
        <dbReference type="Pfam" id="PF06722"/>
    </source>
</evidence>
<dbReference type="InterPro" id="IPR004276">
    <property type="entry name" value="GlycoTrans_28_N"/>
</dbReference>
<dbReference type="Pfam" id="PF03033">
    <property type="entry name" value="Glyco_transf_28"/>
    <property type="match status" value="1"/>
</dbReference>
<dbReference type="GO" id="GO:0016906">
    <property type="term" value="F:sterol 3-beta-glucosyltransferase activity"/>
    <property type="evidence" value="ECO:0007669"/>
    <property type="project" value="UniProtKB-ARBA"/>
</dbReference>
<dbReference type="STRING" id="502779.C1H3E2"/>
<evidence type="ECO:0000256" key="3">
    <source>
        <dbReference type="SAM" id="MobiDB-lite"/>
    </source>
</evidence>
<evidence type="ECO:0000256" key="2">
    <source>
        <dbReference type="ARBA" id="ARBA00023098"/>
    </source>
</evidence>
<dbReference type="GO" id="GO:0005975">
    <property type="term" value="P:carbohydrate metabolic process"/>
    <property type="evidence" value="ECO:0007669"/>
    <property type="project" value="InterPro"/>
</dbReference>
<feature type="domain" description="Glycosyltransferase family 28 N-terminal" evidence="4">
    <location>
        <begin position="105"/>
        <end position="269"/>
    </location>
</feature>
<dbReference type="EMBL" id="KN294005">
    <property type="protein sequence ID" value="EEH34236.2"/>
    <property type="molecule type" value="Genomic_DNA"/>
</dbReference>
<dbReference type="PANTHER" id="PTHR48050:SF13">
    <property type="entry name" value="STEROL 3-BETA-GLUCOSYLTRANSFERASE UGT80A2"/>
    <property type="match status" value="1"/>
</dbReference>
<feature type="region of interest" description="Disordered" evidence="3">
    <location>
        <begin position="949"/>
        <end position="976"/>
    </location>
</feature>
<feature type="domain" description="Erythromycin biosynthesis protein CIII-like C-terminal" evidence="5">
    <location>
        <begin position="430"/>
        <end position="521"/>
    </location>
</feature>
<feature type="compositionally biased region" description="Low complexity" evidence="3">
    <location>
        <begin position="673"/>
        <end position="686"/>
    </location>
</feature>
<feature type="region of interest" description="Disordered" evidence="3">
    <location>
        <begin position="1"/>
        <end position="24"/>
    </location>
</feature>
<feature type="compositionally biased region" description="Basic and acidic residues" evidence="3">
    <location>
        <begin position="712"/>
        <end position="722"/>
    </location>
</feature>
<evidence type="ECO:0000259" key="4">
    <source>
        <dbReference type="Pfam" id="PF03033"/>
    </source>
</evidence>
<dbReference type="CDD" id="cd03784">
    <property type="entry name" value="GT1_Gtf-like"/>
    <property type="match status" value="1"/>
</dbReference>
<gene>
    <name evidence="6" type="ORF">PAAG_05285</name>
</gene>
<accession>C1H3E2</accession>
<dbReference type="eggNOG" id="KOG1192">
    <property type="taxonomic scope" value="Eukaryota"/>
</dbReference>
<dbReference type="InterPro" id="IPR010610">
    <property type="entry name" value="EryCIII-like_C"/>
</dbReference>
<feature type="compositionally biased region" description="Polar residues" evidence="3">
    <location>
        <begin position="700"/>
        <end position="710"/>
    </location>
</feature>
<dbReference type="FunFam" id="3.40.50.2000:FF:000100">
    <property type="entry name" value="Glycosyltransferase family 1 protein"/>
    <property type="match status" value="1"/>
</dbReference>
<dbReference type="KEGG" id="pbl:PAAG_05285"/>
<dbReference type="Proteomes" id="UP000002059">
    <property type="component" value="Partially assembled WGS sequence"/>
</dbReference>
<organism evidence="6 7">
    <name type="scientific">Paracoccidioides lutzii (strain ATCC MYA-826 / Pb01)</name>
    <name type="common">Paracoccidioides brasiliensis</name>
    <dbReference type="NCBI Taxonomy" id="502779"/>
    <lineage>
        <taxon>Eukaryota</taxon>
        <taxon>Fungi</taxon>
        <taxon>Dikarya</taxon>
        <taxon>Ascomycota</taxon>
        <taxon>Pezizomycotina</taxon>
        <taxon>Eurotiomycetes</taxon>
        <taxon>Eurotiomycetidae</taxon>
        <taxon>Onygenales</taxon>
        <taxon>Ajellomycetaceae</taxon>
        <taxon>Paracoccidioides</taxon>
    </lineage>
</organism>
<keyword evidence="2" id="KW-0443">Lipid metabolism</keyword>
<dbReference type="HOGENOM" id="CLU_000537_1_0_1"/>
<dbReference type="RefSeq" id="XP_015699754.1">
    <property type="nucleotide sequence ID" value="XM_015845528.1"/>
</dbReference>
<keyword evidence="7" id="KW-1185">Reference proteome</keyword>
<dbReference type="InterPro" id="IPR002213">
    <property type="entry name" value="UDP_glucos_trans"/>
</dbReference>
<dbReference type="GO" id="GO:0006629">
    <property type="term" value="P:lipid metabolic process"/>
    <property type="evidence" value="ECO:0007669"/>
    <property type="project" value="UniProtKB-KW"/>
</dbReference>
<dbReference type="GeneID" id="9095818"/>
<dbReference type="Pfam" id="PF06722">
    <property type="entry name" value="EryCIII-like_C"/>
    <property type="match status" value="1"/>
</dbReference>
<feature type="compositionally biased region" description="Basic and acidic residues" evidence="3">
    <location>
        <begin position="1065"/>
        <end position="1077"/>
    </location>
</feature>
<dbReference type="PANTHER" id="PTHR48050">
    <property type="entry name" value="STEROL 3-BETA-GLUCOSYLTRANSFERASE"/>
    <property type="match status" value="1"/>
</dbReference>
<dbReference type="VEuPathDB" id="FungiDB:PAAG_05285"/>
<evidence type="ECO:0000313" key="7">
    <source>
        <dbReference type="Proteomes" id="UP000002059"/>
    </source>
</evidence>
<name>C1H3E2_PARBA</name>
<feature type="region of interest" description="Disordered" evidence="3">
    <location>
        <begin position="643"/>
        <end position="722"/>
    </location>
</feature>
<dbReference type="SUPFAM" id="SSF53756">
    <property type="entry name" value="UDP-Glycosyltransferase/glycogen phosphorylase"/>
    <property type="match status" value="1"/>
</dbReference>
<dbReference type="OMA" id="SFAHIHV"/>
<reference evidence="6 7" key="1">
    <citation type="journal article" date="2011" name="PLoS Genet.">
        <title>Comparative genomic analysis of human fungal pathogens causing paracoccidioidomycosis.</title>
        <authorList>
            <person name="Desjardins C.A."/>
            <person name="Champion M.D."/>
            <person name="Holder J.W."/>
            <person name="Muszewska A."/>
            <person name="Goldberg J."/>
            <person name="Bailao A.M."/>
            <person name="Brigido M.M."/>
            <person name="Ferreira M.E."/>
            <person name="Garcia A.M."/>
            <person name="Grynberg M."/>
            <person name="Gujja S."/>
            <person name="Heiman D.I."/>
            <person name="Henn M.R."/>
            <person name="Kodira C.D."/>
            <person name="Leon-Narvaez H."/>
            <person name="Longo L.V."/>
            <person name="Ma L.J."/>
            <person name="Malavazi I."/>
            <person name="Matsuo A.L."/>
            <person name="Morais F.V."/>
            <person name="Pereira M."/>
            <person name="Rodriguez-Brito S."/>
            <person name="Sakthikumar S."/>
            <person name="Salem-Izacc S.M."/>
            <person name="Sykes S.M."/>
            <person name="Teixeira M.M."/>
            <person name="Vallejo M.C."/>
            <person name="Walter M.E."/>
            <person name="Yandava C."/>
            <person name="Young S."/>
            <person name="Zeng Q."/>
            <person name="Zucker J."/>
            <person name="Felipe M.S."/>
            <person name="Goldman G.H."/>
            <person name="Haas B.J."/>
            <person name="McEwen J.G."/>
            <person name="Nino-Vega G."/>
            <person name="Puccia R."/>
            <person name="San-Blas G."/>
            <person name="Soares C.M."/>
            <person name="Birren B.W."/>
            <person name="Cuomo C.A."/>
        </authorList>
    </citation>
    <scope>NUCLEOTIDE SEQUENCE [LARGE SCALE GENOMIC DNA]</scope>
    <source>
        <strain evidence="7">ATCC MYA-826 / Pb01</strain>
    </source>
</reference>
<dbReference type="Gene3D" id="3.40.50.2000">
    <property type="entry name" value="Glycogen Phosphorylase B"/>
    <property type="match status" value="2"/>
</dbReference>
<dbReference type="AlphaFoldDB" id="C1H3E2"/>
<evidence type="ECO:0000256" key="1">
    <source>
        <dbReference type="ARBA" id="ARBA00022679"/>
    </source>
</evidence>
<proteinExistence type="predicted"/>